<dbReference type="OrthoDB" id="9791827at2"/>
<reference evidence="1 2" key="1">
    <citation type="submission" date="2019-03" db="EMBL/GenBank/DDBJ databases">
        <title>Alkanindiges illinoisensis: a potential pathogenic isolated from ascites of a gastric cancer patient with abdominal metastasis.</title>
        <authorList>
            <person name="Hu X."/>
            <person name="Yang B."/>
            <person name="Yan X."/>
            <person name="Lin L."/>
            <person name="Zhao H."/>
            <person name="Zhou F."/>
            <person name="Su B."/>
            <person name="Chen J."/>
            <person name="Rui Y."/>
            <person name="Wang Q."/>
            <person name="Zheng L."/>
        </authorList>
    </citation>
    <scope>NUCLEOTIDE SEQUENCE [LARGE SCALE GENOMIC DNA]</scope>
    <source>
        <strain evidence="1 2">NFYY 23406</strain>
    </source>
</reference>
<gene>
    <name evidence="1" type="ORF">E2B99_07360</name>
</gene>
<dbReference type="RefSeq" id="WP_134244271.1">
    <property type="nucleotide sequence ID" value="NZ_SNTY01000025.1"/>
</dbReference>
<comment type="caution">
    <text evidence="1">The sequence shown here is derived from an EMBL/GenBank/DDBJ whole genome shotgun (WGS) entry which is preliminary data.</text>
</comment>
<evidence type="ECO:0000313" key="2">
    <source>
        <dbReference type="Proteomes" id="UP000297834"/>
    </source>
</evidence>
<dbReference type="AlphaFoldDB" id="A0A4Y7XCF4"/>
<proteinExistence type="predicted"/>
<organism evidence="1 2">
    <name type="scientific">Alkanindiges illinoisensis</name>
    <dbReference type="NCBI Taxonomy" id="197183"/>
    <lineage>
        <taxon>Bacteria</taxon>
        <taxon>Pseudomonadati</taxon>
        <taxon>Pseudomonadota</taxon>
        <taxon>Gammaproteobacteria</taxon>
        <taxon>Moraxellales</taxon>
        <taxon>Moraxellaceae</taxon>
        <taxon>Alkanindiges</taxon>
    </lineage>
</organism>
<dbReference type="EMBL" id="SNTY01000025">
    <property type="protein sequence ID" value="TEU26824.1"/>
    <property type="molecule type" value="Genomic_DNA"/>
</dbReference>
<dbReference type="Proteomes" id="UP000297834">
    <property type="component" value="Unassembled WGS sequence"/>
</dbReference>
<evidence type="ECO:0000313" key="1">
    <source>
        <dbReference type="EMBL" id="TEU26824.1"/>
    </source>
</evidence>
<protein>
    <submittedName>
        <fullName evidence="1">Uncharacterized protein</fullName>
    </submittedName>
</protein>
<name>A0A4Y7XCF4_9GAMM</name>
<dbReference type="Pfam" id="PF14305">
    <property type="entry name" value="ATPgrasp_TupA"/>
    <property type="match status" value="1"/>
</dbReference>
<dbReference type="InterPro" id="IPR029465">
    <property type="entry name" value="ATPgrasp_TupA"/>
</dbReference>
<keyword evidence="2" id="KW-1185">Reference proteome</keyword>
<sequence>MLKNLYRLIISKLPKKYRLALTYFRTFGVFPNIENPQNFNEKVLSRILYDKDSQFSLLADKYAVRAYVQEKIGEDYLIPLILCTENPDDLYGMDQWEKIVIKPNHGAGMVKIIDDVPSQDEKNQIIEKATAWLKEDYSEIGDEWHYSLIKPKLLVEQKITSKDEALRDYKFHRFTNKDGSYRQILQVVAERSEQGYETVFFDVKDLDNILHSPFNYKLVLSPREKEAIQEVLRLNEFLCTEYKYIRLDWYITKEKIYFGEITFTPGAGRSSSFSGVFGKEIGKLWLMK</sequence>
<accession>A0A4Y7XCF4</accession>